<dbReference type="GO" id="GO:0004300">
    <property type="term" value="F:enoyl-CoA hydratase activity"/>
    <property type="evidence" value="ECO:0007669"/>
    <property type="project" value="TreeGrafter"/>
</dbReference>
<dbReference type="Pfam" id="PF00378">
    <property type="entry name" value="ECH_1"/>
    <property type="match status" value="1"/>
</dbReference>
<accession>A0A371RL54</accession>
<dbReference type="GO" id="GO:0070403">
    <property type="term" value="F:NAD+ binding"/>
    <property type="evidence" value="ECO:0007669"/>
    <property type="project" value="InterPro"/>
</dbReference>
<comment type="pathway">
    <text evidence="1">Lipid metabolism; fatty acid beta-oxidation.</text>
</comment>
<dbReference type="InterPro" id="IPR036291">
    <property type="entry name" value="NAD(P)-bd_dom_sf"/>
</dbReference>
<feature type="domain" description="3-hydroxyacyl-CoA dehydrogenase C-terminal" evidence="11">
    <location>
        <begin position="513"/>
        <end position="610"/>
    </location>
</feature>
<dbReference type="Pfam" id="PF02737">
    <property type="entry name" value="3HCDH_N"/>
    <property type="match status" value="1"/>
</dbReference>
<comment type="catalytic activity">
    <reaction evidence="10">
        <text>a (3S)-3-hydroxyacyl-CoA + NAD(+) = a 3-oxoacyl-CoA + NADH + H(+)</text>
        <dbReference type="Rhea" id="RHEA:22432"/>
        <dbReference type="ChEBI" id="CHEBI:15378"/>
        <dbReference type="ChEBI" id="CHEBI:57318"/>
        <dbReference type="ChEBI" id="CHEBI:57540"/>
        <dbReference type="ChEBI" id="CHEBI:57945"/>
        <dbReference type="ChEBI" id="CHEBI:90726"/>
        <dbReference type="EC" id="1.1.1.35"/>
    </reaction>
</comment>
<evidence type="ECO:0000256" key="2">
    <source>
        <dbReference type="ARBA" id="ARBA00007005"/>
    </source>
</evidence>
<proteinExistence type="inferred from homology"/>
<dbReference type="FunCoup" id="A0A371RL54">
    <property type="interactions" value="279"/>
</dbReference>
<dbReference type="InterPro" id="IPR029045">
    <property type="entry name" value="ClpP/crotonase-like_dom_sf"/>
</dbReference>
<sequence length="734" mass="78931">MTYTTFSFETDSDGIALLTIDLPGQSMNVWNQALIDDFEKAVDEFLSNDDIKGLVITSGKPSGFLAGADLNMLSAIPADATPKQVFDANFRLQSCFRKMETGGHSAKELSKGATTKPVACAVNGLALGGGMELTLACHYRVASDAKGVQFGQPEVQVGLIPGAGGTQRIMRLAGVQPSMTICTQGKPMDANAAKAQGLIHEIAPADEIFAKAKEWVKANPKTSQPWDKKGFKIPGGSGAMDPRVVPIFAGSSAMAQGQTNHNYPAVQRILSAIYEGSIVPMDTALRLESKYFTQCLLEPQAKNMIRTLFVNKGKAEKGMARPEGPAKTELKKVGVLGAGMMGAGIAYVTAKAGMEVILLDRDQAYAEKGKGYSVKLNEKGISRGKLTKEKSDEMLARITPTTDYDLLKDVDLIIEAVFEDPGVKADVIKKTEAVIKPDVVFATNTSTIPIGNLAKNSERADQFIGIHFFSPVDKMPLVEIIPHAGSGDVSLAAALDYVGKIKKTPIVVADARGFYCNSVVVPYLNEAALMVKEGINPALIDNGCVHMGMPVGPLALMDETSQELGWSIAKSAMQEEGDNYQSSGVEDLLELFVDTLGRKGKKVGKGFYEYPEDGSKKFLWPGLTEHFPRLENQPSVEEVQERLMYIQLVAAANMYARDVVHDPESADLGAIFGWGFCPWTGGPMSHIDTIGLKTFVETADKLADKHGEKFTPPQLFRDLAAKGETLYGAAKAAA</sequence>
<evidence type="ECO:0000259" key="12">
    <source>
        <dbReference type="Pfam" id="PF02737"/>
    </source>
</evidence>
<feature type="domain" description="3-hydroxyacyl-CoA dehydrogenase NAD binding" evidence="12">
    <location>
        <begin position="332"/>
        <end position="510"/>
    </location>
</feature>
<dbReference type="SUPFAM" id="SSF48179">
    <property type="entry name" value="6-phosphogluconate dehydrogenase C-terminal domain-like"/>
    <property type="match status" value="2"/>
</dbReference>
<dbReference type="SUPFAM" id="SSF52096">
    <property type="entry name" value="ClpP/crotonase"/>
    <property type="match status" value="1"/>
</dbReference>
<dbReference type="InParanoid" id="A0A371RL54"/>
<reference evidence="13 14" key="1">
    <citation type="submission" date="2018-08" db="EMBL/GenBank/DDBJ databases">
        <title>Parvularcula sp. SM1705, isolated from surface water of the South Sea China.</title>
        <authorList>
            <person name="Sun L."/>
        </authorList>
    </citation>
    <scope>NUCLEOTIDE SEQUENCE [LARGE SCALE GENOMIC DNA]</scope>
    <source>
        <strain evidence="13 14">SM1705</strain>
    </source>
</reference>
<keyword evidence="9" id="KW-0511">Multifunctional enzyme</keyword>
<dbReference type="GO" id="GO:0006635">
    <property type="term" value="P:fatty acid beta-oxidation"/>
    <property type="evidence" value="ECO:0007669"/>
    <property type="project" value="UniProtKB-UniPathway"/>
</dbReference>
<keyword evidence="6" id="KW-0520">NAD</keyword>
<dbReference type="CDD" id="cd06558">
    <property type="entry name" value="crotonase-like"/>
    <property type="match status" value="1"/>
</dbReference>
<dbReference type="Gene3D" id="1.10.1040.50">
    <property type="match status" value="1"/>
</dbReference>
<evidence type="ECO:0000256" key="6">
    <source>
        <dbReference type="ARBA" id="ARBA00023027"/>
    </source>
</evidence>
<dbReference type="SUPFAM" id="SSF51735">
    <property type="entry name" value="NAD(P)-binding Rossmann-fold domains"/>
    <property type="match status" value="1"/>
</dbReference>
<evidence type="ECO:0000256" key="5">
    <source>
        <dbReference type="ARBA" id="ARBA00023002"/>
    </source>
</evidence>
<keyword evidence="5" id="KW-0560">Oxidoreductase</keyword>
<gene>
    <name evidence="13" type="ORF">DX908_13415</name>
</gene>
<evidence type="ECO:0000256" key="4">
    <source>
        <dbReference type="ARBA" id="ARBA00022963"/>
    </source>
</evidence>
<protein>
    <submittedName>
        <fullName evidence="13">3-hydroxyacyl-CoA dehydrogenase</fullName>
    </submittedName>
</protein>
<dbReference type="PANTHER" id="PTHR43612">
    <property type="entry name" value="TRIFUNCTIONAL ENZYME SUBUNIT ALPHA"/>
    <property type="match status" value="1"/>
</dbReference>
<dbReference type="EMBL" id="QUQO01000001">
    <property type="protein sequence ID" value="RFB06177.1"/>
    <property type="molecule type" value="Genomic_DNA"/>
</dbReference>
<dbReference type="PANTHER" id="PTHR43612:SF3">
    <property type="entry name" value="TRIFUNCTIONAL ENZYME SUBUNIT ALPHA, MITOCHONDRIAL"/>
    <property type="match status" value="1"/>
</dbReference>
<dbReference type="GO" id="GO:0016509">
    <property type="term" value="F:long-chain (3S)-3-hydroxyacyl-CoA dehydrogenase (NAD+) activity"/>
    <property type="evidence" value="ECO:0007669"/>
    <property type="project" value="TreeGrafter"/>
</dbReference>
<evidence type="ECO:0000256" key="7">
    <source>
        <dbReference type="ARBA" id="ARBA00023098"/>
    </source>
</evidence>
<dbReference type="InterPro" id="IPR006108">
    <property type="entry name" value="3HC_DH_C"/>
</dbReference>
<dbReference type="Pfam" id="PF00725">
    <property type="entry name" value="3HCDH"/>
    <property type="match status" value="1"/>
</dbReference>
<comment type="caution">
    <text evidence="13">The sequence shown here is derived from an EMBL/GenBank/DDBJ whole genome shotgun (WGS) entry which is preliminary data.</text>
</comment>
<keyword evidence="4" id="KW-0442">Lipid degradation</keyword>
<dbReference type="InterPro" id="IPR008927">
    <property type="entry name" value="6-PGluconate_DH-like_C_sf"/>
</dbReference>
<evidence type="ECO:0000256" key="9">
    <source>
        <dbReference type="ARBA" id="ARBA00023268"/>
    </source>
</evidence>
<evidence type="ECO:0000256" key="1">
    <source>
        <dbReference type="ARBA" id="ARBA00005005"/>
    </source>
</evidence>
<evidence type="ECO:0000256" key="3">
    <source>
        <dbReference type="ARBA" id="ARBA00022832"/>
    </source>
</evidence>
<keyword evidence="14" id="KW-1185">Reference proteome</keyword>
<comment type="similarity">
    <text evidence="2">In the central section; belongs to the 3-hydroxyacyl-CoA dehydrogenase family.</text>
</comment>
<dbReference type="UniPathway" id="UPA00659"/>
<evidence type="ECO:0000256" key="8">
    <source>
        <dbReference type="ARBA" id="ARBA00023239"/>
    </source>
</evidence>
<dbReference type="AlphaFoldDB" id="A0A371RL54"/>
<dbReference type="InterPro" id="IPR001753">
    <property type="entry name" value="Enoyl-CoA_hydra/iso"/>
</dbReference>
<dbReference type="InterPro" id="IPR050136">
    <property type="entry name" value="FA_oxidation_alpha_subunit"/>
</dbReference>
<evidence type="ECO:0000313" key="14">
    <source>
        <dbReference type="Proteomes" id="UP000264589"/>
    </source>
</evidence>
<keyword evidence="3" id="KW-0276">Fatty acid metabolism</keyword>
<evidence type="ECO:0000256" key="10">
    <source>
        <dbReference type="ARBA" id="ARBA00049556"/>
    </source>
</evidence>
<dbReference type="InterPro" id="IPR006176">
    <property type="entry name" value="3-OHacyl-CoA_DH_NAD-bd"/>
</dbReference>
<dbReference type="RefSeq" id="WP_116392810.1">
    <property type="nucleotide sequence ID" value="NZ_QUQO01000001.1"/>
</dbReference>
<organism evidence="13 14">
    <name type="scientific">Parvularcula marina</name>
    <dbReference type="NCBI Taxonomy" id="2292771"/>
    <lineage>
        <taxon>Bacteria</taxon>
        <taxon>Pseudomonadati</taxon>
        <taxon>Pseudomonadota</taxon>
        <taxon>Alphaproteobacteria</taxon>
        <taxon>Parvularculales</taxon>
        <taxon>Parvularculaceae</taxon>
        <taxon>Parvularcula</taxon>
    </lineage>
</organism>
<dbReference type="FunFam" id="3.40.50.720:FF:000009">
    <property type="entry name" value="Fatty oxidation complex, alpha subunit"/>
    <property type="match status" value="1"/>
</dbReference>
<evidence type="ECO:0000259" key="11">
    <source>
        <dbReference type="Pfam" id="PF00725"/>
    </source>
</evidence>
<keyword evidence="7" id="KW-0443">Lipid metabolism</keyword>
<evidence type="ECO:0000313" key="13">
    <source>
        <dbReference type="EMBL" id="RFB06177.1"/>
    </source>
</evidence>
<name>A0A371RL54_9PROT</name>
<keyword evidence="8" id="KW-0456">Lyase</keyword>
<dbReference type="Gene3D" id="3.90.226.10">
    <property type="entry name" value="2-enoyl-CoA Hydratase, Chain A, domain 1"/>
    <property type="match status" value="1"/>
</dbReference>
<dbReference type="Proteomes" id="UP000264589">
    <property type="component" value="Unassembled WGS sequence"/>
</dbReference>
<dbReference type="OrthoDB" id="9771883at2"/>
<dbReference type="Gene3D" id="3.40.50.720">
    <property type="entry name" value="NAD(P)-binding Rossmann-like Domain"/>
    <property type="match status" value="1"/>
</dbReference>